<evidence type="ECO:0000313" key="5">
    <source>
        <dbReference type="EMBL" id="SKC82048.1"/>
    </source>
</evidence>
<dbReference type="SUPFAM" id="SSF46785">
    <property type="entry name" value="Winged helix' DNA-binding domain"/>
    <property type="match status" value="1"/>
</dbReference>
<evidence type="ECO:0000313" key="6">
    <source>
        <dbReference type="Proteomes" id="UP000190285"/>
    </source>
</evidence>
<evidence type="ECO:0000256" key="2">
    <source>
        <dbReference type="ARBA" id="ARBA00023125"/>
    </source>
</evidence>
<dbReference type="GO" id="GO:0003700">
    <property type="term" value="F:DNA-binding transcription factor activity"/>
    <property type="evidence" value="ECO:0007669"/>
    <property type="project" value="InterPro"/>
</dbReference>
<dbReference type="InterPro" id="IPR036388">
    <property type="entry name" value="WH-like_DNA-bd_sf"/>
</dbReference>
<keyword evidence="6" id="KW-1185">Reference proteome</keyword>
<evidence type="ECO:0000259" key="4">
    <source>
        <dbReference type="PROSITE" id="PS50949"/>
    </source>
</evidence>
<keyword evidence="1" id="KW-0805">Transcription regulation</keyword>
<organism evidence="5 6">
    <name type="scientific">Maledivibacter halophilus</name>
    <dbReference type="NCBI Taxonomy" id="36842"/>
    <lineage>
        <taxon>Bacteria</taxon>
        <taxon>Bacillati</taxon>
        <taxon>Bacillota</taxon>
        <taxon>Clostridia</taxon>
        <taxon>Peptostreptococcales</taxon>
        <taxon>Caminicellaceae</taxon>
        <taxon>Maledivibacter</taxon>
    </lineage>
</organism>
<dbReference type="Gene3D" id="1.10.10.10">
    <property type="entry name" value="Winged helix-like DNA-binding domain superfamily/Winged helix DNA-binding domain"/>
    <property type="match status" value="1"/>
</dbReference>
<feature type="domain" description="HTH gntR-type" evidence="4">
    <location>
        <begin position="13"/>
        <end position="80"/>
    </location>
</feature>
<dbReference type="STRING" id="36842.SAMN02194393_03700"/>
<dbReference type="SMART" id="SM00345">
    <property type="entry name" value="HTH_GNTR"/>
    <property type="match status" value="1"/>
</dbReference>
<dbReference type="SUPFAM" id="SSF48008">
    <property type="entry name" value="GntR ligand-binding domain-like"/>
    <property type="match status" value="1"/>
</dbReference>
<dbReference type="InterPro" id="IPR008920">
    <property type="entry name" value="TF_FadR/GntR_C"/>
</dbReference>
<evidence type="ECO:0000256" key="3">
    <source>
        <dbReference type="ARBA" id="ARBA00023163"/>
    </source>
</evidence>
<dbReference type="Proteomes" id="UP000190285">
    <property type="component" value="Unassembled WGS sequence"/>
</dbReference>
<dbReference type="InterPro" id="IPR011711">
    <property type="entry name" value="GntR_C"/>
</dbReference>
<dbReference type="Pfam" id="PF00392">
    <property type="entry name" value="GntR"/>
    <property type="match status" value="1"/>
</dbReference>
<evidence type="ECO:0000256" key="1">
    <source>
        <dbReference type="ARBA" id="ARBA00023015"/>
    </source>
</evidence>
<dbReference type="RefSeq" id="WP_330397408.1">
    <property type="nucleotide sequence ID" value="NZ_FUZT01000009.1"/>
</dbReference>
<protein>
    <submittedName>
        <fullName evidence="5">DNA-binding transcriptional regulator, GntR family</fullName>
    </submittedName>
</protein>
<dbReference type="EMBL" id="FUZT01000009">
    <property type="protein sequence ID" value="SKC82048.1"/>
    <property type="molecule type" value="Genomic_DNA"/>
</dbReference>
<dbReference type="InterPro" id="IPR000524">
    <property type="entry name" value="Tscrpt_reg_HTH_GntR"/>
</dbReference>
<dbReference type="PANTHER" id="PTHR43537">
    <property type="entry name" value="TRANSCRIPTIONAL REGULATOR, GNTR FAMILY"/>
    <property type="match status" value="1"/>
</dbReference>
<keyword evidence="3" id="KW-0804">Transcription</keyword>
<dbReference type="Gene3D" id="1.20.120.530">
    <property type="entry name" value="GntR ligand-binding domain-like"/>
    <property type="match status" value="1"/>
</dbReference>
<dbReference type="Pfam" id="PF07729">
    <property type="entry name" value="FCD"/>
    <property type="match status" value="1"/>
</dbReference>
<dbReference type="GO" id="GO:0003677">
    <property type="term" value="F:DNA binding"/>
    <property type="evidence" value="ECO:0007669"/>
    <property type="project" value="UniProtKB-KW"/>
</dbReference>
<dbReference type="SMART" id="SM00895">
    <property type="entry name" value="FCD"/>
    <property type="match status" value="1"/>
</dbReference>
<dbReference type="InterPro" id="IPR036390">
    <property type="entry name" value="WH_DNA-bd_sf"/>
</dbReference>
<name>A0A1T5M2P4_9FIRM</name>
<reference evidence="5 6" key="1">
    <citation type="submission" date="2017-02" db="EMBL/GenBank/DDBJ databases">
        <authorList>
            <person name="Peterson S.W."/>
        </authorList>
    </citation>
    <scope>NUCLEOTIDE SEQUENCE [LARGE SCALE GENOMIC DNA]</scope>
    <source>
        <strain evidence="5 6">M1</strain>
    </source>
</reference>
<dbReference type="PANTHER" id="PTHR43537:SF5">
    <property type="entry name" value="UXU OPERON TRANSCRIPTIONAL REGULATOR"/>
    <property type="match status" value="1"/>
</dbReference>
<dbReference type="AlphaFoldDB" id="A0A1T5M2P4"/>
<proteinExistence type="predicted"/>
<keyword evidence="2 5" id="KW-0238">DNA-binding</keyword>
<accession>A0A1T5M2P4</accession>
<dbReference type="PROSITE" id="PS50949">
    <property type="entry name" value="HTH_GNTR"/>
    <property type="match status" value="1"/>
</dbReference>
<gene>
    <name evidence="5" type="ORF">SAMN02194393_03700</name>
</gene>
<sequence length="231" mass="26908">MNDMNITERHAKESARDYALRIIKENIVSINLVPGCSVSEKELASKMGLSRTPVREALIELSKTQIVEIFPQKGSSIALIDTELVEEARFLRLVLETAIIELVCDVATKEDIAKLEENVMLQELYLKNSLSHKLLCLDDELHKQLFIICKKERTYDMLERLIIHFDRVRNLSLSTVNVKDKQIVDDHRDIVEAIKKRDKEMAKKVIKKHLTRYELDIKLIQERYPSYFKNT</sequence>